<dbReference type="Proteomes" id="UP000612055">
    <property type="component" value="Unassembled WGS sequence"/>
</dbReference>
<feature type="transmembrane region" description="Helical" evidence="10">
    <location>
        <begin position="723"/>
        <end position="743"/>
    </location>
</feature>
<dbReference type="OrthoDB" id="537858at2759"/>
<feature type="transmembrane region" description="Helical" evidence="10">
    <location>
        <begin position="1071"/>
        <end position="1093"/>
    </location>
</feature>
<feature type="compositionally biased region" description="Basic and acidic residues" evidence="9">
    <location>
        <begin position="273"/>
        <end position="288"/>
    </location>
</feature>
<evidence type="ECO:0000313" key="13">
    <source>
        <dbReference type="Proteomes" id="UP000612055"/>
    </source>
</evidence>
<keyword evidence="6 10" id="KW-0472">Membrane</keyword>
<protein>
    <recommendedName>
        <fullName evidence="11">EGF-like domain-containing protein</fullName>
    </recommendedName>
</protein>
<dbReference type="Pfam" id="PF00520">
    <property type="entry name" value="Ion_trans"/>
    <property type="match status" value="1"/>
</dbReference>
<evidence type="ECO:0000256" key="7">
    <source>
        <dbReference type="ARBA" id="ARBA00023303"/>
    </source>
</evidence>
<comment type="caution">
    <text evidence="12">The sequence shown here is derived from an EMBL/GenBank/DDBJ whole genome shotgun (WGS) entry which is preliminary data.</text>
</comment>
<sequence length="1758" mass="191428">MGHSTLSQHLAVYLLFVNKARVPAWVLAKGFHRLEDYSLQVAWELELAFKIIAVMTKKLDDCKSAMLHIYESDAIYEPHKPHSFGGMGGKRLLDYTYVFMWRPLQPNERSGEKQGGGDMHQDAKQDAAALDAEENRRLRLRCRQDILSGVQKGKLDEVWSATTRYRRLLARAAGGAGDTAAGGPLPVMVVPTAAVGGGGVRAPALIDDGGSSSGSSSAASSSSADEAGSRQSRVGGSGGAGTDPVAEASAAATASGSGRAGGGLGQPHQRSRRFQDNDHRSNGAESHARFSTAPRLSYAVEMPPDAPRPAFVTTRGELLTHLAVHTDNCPAAIVPFLVSQGAELDADGFRHVLANTKVLPACGYRSVSHFALSYVWAQRNPIASAMVMAQPMTPLPTPSTSVSCRELGEQLRVLARCLVERLEWMVVAESLVGLEEAEEEGQGADGPAAPTLEGNGSLAAPQLTPTLEDVLAPRGVALSINDAQPMQVAYDHDDDEFMATGVVQEYCQARWKGAFYRANALIEVQGTSAVHFRDNRLVFKLLHNAGFVGSLGEPVLLLFSRMAHMLLLSSRSYFESPRGRWAFRLLCEAFLLYVFHAVQLIESEEGLTWQHGVLTLYVLSMVVDETQEIAHKFQRRLLTYFTDGFNVIEAVTISLLLASGGCKIGMLVLPDTDPSWQQLRTAKDFLFNTTAIFLWMRALQFLIPLVGGLGALLMVINKMVWEVLKFAVPGLMIMMGVSFTLYGTFRDRDLPSLDSFANVLLLLFRTFLGETMFDVMHEEKATLFNLYGNVIVLLFALAGTVVLANLLIAILSYHFKPEKVESQSKFQSAEILKQYEYKVTRHLLGAPFSLPLLLLDALLPSGTRTMLPPESATVLFSLGVMVPDGNPEPGKSAQSSLLPTGTAELPYLVFLLTYYPLHMAATWALGLAMAPYCVLTFAIKGASIWLPEGLAAMSTPHWSAAATPLVDGKDGGAGHKRGAKVAPADSDHHELLDATEEDGGTERAHLGAGGARDGNTRTQRLLRPGVLLLQCGLFAVTRLALAVLGAAVYVGGIMVLCCVVWLGLHQYAARLVFSAFCVGLGWLQGWFGCFHILGVDGGASAAVRALVARAEGADEERSPAAPEAAAAAMGASTHAMDARWVRVNQAALKDRGQVLSKREIEAAMRDAQFSRAQEELRRCDCPKHLAGDDCRTARNATEVRLLYDRKFRPLPWPCLNNCSSRGVCTLYGDCVCDRGFFGSDCSVSLDPATRRPLLLVGRGYVPRRKRPLVYVYDIPHNWSSWHNYDLVDRSLTWVFWERLLGSGALTADGEEADWYFIPIKLRSTRDGLQLAAAVAYLRRAWPWWDRLQGHRHFVIHTGDTGRGEVLEAARSLTANVTWLHHWGLTVDQPRFNMAHRPGKDVVTPIYFGGSQGVSYAPMSGLHPRAPRLQRPNELLFAGRICGDSSAPDPRKPWPHCATNASSTYSQGVRQRVHFHHHMRPGYKIVTRDPTYAVDLLSYKWCLSPSGGGHGHRQTLGALLGCLPVIASDHVLQPFEPELPWGQFALRIAQADIPTLHEALGAVDAAAYQRMQDAARCAAQHLVFSSLSGAFMQEDGRWDAFEMILEILRMQQTYPDLDPAQYAATDEAFRSFVNCGEADMGAFGAKARAAAAARYPQPLTMPGLPNGTALAWEHLYEKSGGGLSRLLTHTSAASVPGTGTSPAPLPLCSRSRWDPAELSCGRRGWRQRAYGMGRPGGTAPGGAACNEADDVATCPRLWP</sequence>
<dbReference type="PROSITE" id="PS50026">
    <property type="entry name" value="EGF_3"/>
    <property type="match status" value="1"/>
</dbReference>
<feature type="region of interest" description="Disordered" evidence="9">
    <location>
        <begin position="205"/>
        <end position="292"/>
    </location>
</feature>
<feature type="disulfide bond" evidence="8">
    <location>
        <begin position="1232"/>
        <end position="1241"/>
    </location>
</feature>
<feature type="compositionally biased region" description="Low complexity" evidence="9">
    <location>
        <begin position="246"/>
        <end position="257"/>
    </location>
</feature>
<keyword evidence="8" id="KW-1015">Disulfide bond</keyword>
<dbReference type="PROSITE" id="PS01186">
    <property type="entry name" value="EGF_2"/>
    <property type="match status" value="1"/>
</dbReference>
<evidence type="ECO:0000256" key="10">
    <source>
        <dbReference type="SAM" id="Phobius"/>
    </source>
</evidence>
<keyword evidence="5" id="KW-0406">Ion transport</keyword>
<dbReference type="InterPro" id="IPR005821">
    <property type="entry name" value="Ion_trans_dom"/>
</dbReference>
<feature type="region of interest" description="Disordered" evidence="9">
    <location>
        <begin position="997"/>
        <end position="1016"/>
    </location>
</feature>
<comment type="caution">
    <text evidence="8">Lacks conserved residue(s) required for the propagation of feature annotation.</text>
</comment>
<evidence type="ECO:0000256" key="3">
    <source>
        <dbReference type="ARBA" id="ARBA00022692"/>
    </source>
</evidence>
<dbReference type="Gene3D" id="1.10.287.70">
    <property type="match status" value="1"/>
</dbReference>
<dbReference type="Pfam" id="PF03016">
    <property type="entry name" value="Exostosin_GT47"/>
    <property type="match status" value="1"/>
</dbReference>
<dbReference type="GO" id="GO:0034703">
    <property type="term" value="C:cation channel complex"/>
    <property type="evidence" value="ECO:0007669"/>
    <property type="project" value="TreeGrafter"/>
</dbReference>
<evidence type="ECO:0000256" key="2">
    <source>
        <dbReference type="ARBA" id="ARBA00022448"/>
    </source>
</evidence>
<evidence type="ECO:0000256" key="6">
    <source>
        <dbReference type="ARBA" id="ARBA00023136"/>
    </source>
</evidence>
<dbReference type="GO" id="GO:0070679">
    <property type="term" value="F:inositol 1,4,5 trisphosphate binding"/>
    <property type="evidence" value="ECO:0007669"/>
    <property type="project" value="TreeGrafter"/>
</dbReference>
<keyword evidence="2" id="KW-0813">Transport</keyword>
<keyword evidence="3 10" id="KW-0812">Transmembrane</keyword>
<feature type="domain" description="EGF-like" evidence="11">
    <location>
        <begin position="1210"/>
        <end position="1242"/>
    </location>
</feature>
<reference evidence="12" key="1">
    <citation type="journal article" date="2020" name="bioRxiv">
        <title>Comparative genomics of Chlamydomonas.</title>
        <authorList>
            <person name="Craig R.J."/>
            <person name="Hasan A.R."/>
            <person name="Ness R.W."/>
            <person name="Keightley P.D."/>
        </authorList>
    </citation>
    <scope>NUCLEOTIDE SEQUENCE</scope>
    <source>
        <strain evidence="12">CCAP 11/70</strain>
    </source>
</reference>
<keyword evidence="8" id="KW-0245">EGF-like domain</keyword>
<feature type="transmembrane region" description="Helical" evidence="10">
    <location>
        <begin position="787"/>
        <end position="815"/>
    </location>
</feature>
<evidence type="ECO:0000256" key="8">
    <source>
        <dbReference type="PROSITE-ProRule" id="PRU00076"/>
    </source>
</evidence>
<evidence type="ECO:0000259" key="11">
    <source>
        <dbReference type="PROSITE" id="PS50026"/>
    </source>
</evidence>
<dbReference type="InterPro" id="IPR000742">
    <property type="entry name" value="EGF"/>
</dbReference>
<dbReference type="Gene3D" id="2.10.25.10">
    <property type="entry name" value="Laminin"/>
    <property type="match status" value="1"/>
</dbReference>
<dbReference type="EMBL" id="JAEHOE010000106">
    <property type="protein sequence ID" value="KAG2486864.1"/>
    <property type="molecule type" value="Genomic_DNA"/>
</dbReference>
<feature type="transmembrane region" description="Helical" evidence="10">
    <location>
        <begin position="1046"/>
        <end position="1064"/>
    </location>
</feature>
<dbReference type="PANTHER" id="PTHR10117:SF54">
    <property type="entry name" value="TRANSIENT RECEPTOR POTENTIAL-GAMMA PROTEIN"/>
    <property type="match status" value="1"/>
</dbReference>
<keyword evidence="7" id="KW-0407">Ion channel</keyword>
<evidence type="ECO:0000256" key="1">
    <source>
        <dbReference type="ARBA" id="ARBA00004141"/>
    </source>
</evidence>
<feature type="transmembrane region" description="Helical" evidence="10">
    <location>
        <begin position="689"/>
        <end position="716"/>
    </location>
</feature>
<organism evidence="12 13">
    <name type="scientific">Edaphochlamys debaryana</name>
    <dbReference type="NCBI Taxonomy" id="47281"/>
    <lineage>
        <taxon>Eukaryota</taxon>
        <taxon>Viridiplantae</taxon>
        <taxon>Chlorophyta</taxon>
        <taxon>core chlorophytes</taxon>
        <taxon>Chlorophyceae</taxon>
        <taxon>CS clade</taxon>
        <taxon>Chlamydomonadales</taxon>
        <taxon>Chlamydomonadales incertae sedis</taxon>
        <taxon>Edaphochlamys</taxon>
    </lineage>
</organism>
<dbReference type="GO" id="GO:0015279">
    <property type="term" value="F:store-operated calcium channel activity"/>
    <property type="evidence" value="ECO:0007669"/>
    <property type="project" value="TreeGrafter"/>
</dbReference>
<accession>A0A836BTI1</accession>
<evidence type="ECO:0000256" key="9">
    <source>
        <dbReference type="SAM" id="MobiDB-lite"/>
    </source>
</evidence>
<keyword evidence="4 10" id="KW-1133">Transmembrane helix</keyword>
<dbReference type="PROSITE" id="PS00022">
    <property type="entry name" value="EGF_1"/>
    <property type="match status" value="1"/>
</dbReference>
<feature type="disulfide bond" evidence="8">
    <location>
        <begin position="1214"/>
        <end position="1224"/>
    </location>
</feature>
<dbReference type="GO" id="GO:0005886">
    <property type="term" value="C:plasma membrane"/>
    <property type="evidence" value="ECO:0007669"/>
    <property type="project" value="TreeGrafter"/>
</dbReference>
<evidence type="ECO:0000256" key="4">
    <source>
        <dbReference type="ARBA" id="ARBA00022989"/>
    </source>
</evidence>
<evidence type="ECO:0000313" key="12">
    <source>
        <dbReference type="EMBL" id="KAG2486864.1"/>
    </source>
</evidence>
<name>A0A836BTI1_9CHLO</name>
<feature type="compositionally biased region" description="Low complexity" evidence="9">
    <location>
        <begin position="205"/>
        <end position="234"/>
    </location>
</feature>
<dbReference type="InterPro" id="IPR040911">
    <property type="entry name" value="Exostosin_GT47"/>
</dbReference>
<gene>
    <name evidence="12" type="ORF">HYH03_014547</name>
</gene>
<evidence type="ECO:0000256" key="5">
    <source>
        <dbReference type="ARBA" id="ARBA00023065"/>
    </source>
</evidence>
<keyword evidence="13" id="KW-1185">Reference proteome</keyword>
<comment type="subcellular location">
    <subcellularLocation>
        <location evidence="1">Membrane</location>
        <topology evidence="1">Multi-pass membrane protein</topology>
    </subcellularLocation>
</comment>
<proteinExistence type="predicted"/>
<feature type="transmembrane region" description="Helical" evidence="10">
    <location>
        <begin position="915"/>
        <end position="939"/>
    </location>
</feature>
<dbReference type="GO" id="GO:0051480">
    <property type="term" value="P:regulation of cytosolic calcium ion concentration"/>
    <property type="evidence" value="ECO:0007669"/>
    <property type="project" value="TreeGrafter"/>
</dbReference>
<dbReference type="InterPro" id="IPR002153">
    <property type="entry name" value="TRPC_channel"/>
</dbReference>
<dbReference type="PANTHER" id="PTHR10117">
    <property type="entry name" value="TRANSIENT RECEPTOR POTENTIAL CHANNEL"/>
    <property type="match status" value="1"/>
</dbReference>
<feature type="region of interest" description="Disordered" evidence="9">
    <location>
        <begin position="108"/>
        <end position="129"/>
    </location>
</feature>